<evidence type="ECO:0000256" key="12">
    <source>
        <dbReference type="SAM" id="MobiDB-lite"/>
    </source>
</evidence>
<dbReference type="SUPFAM" id="SSF56112">
    <property type="entry name" value="Protein kinase-like (PK-like)"/>
    <property type="match status" value="1"/>
</dbReference>
<keyword evidence="2" id="KW-0808">Transferase</keyword>
<comment type="catalytic activity">
    <reaction evidence="10">
        <text>L-tyrosyl-[protein] + ATP = O-phospho-L-tyrosyl-[protein] + ADP + H(+)</text>
        <dbReference type="Rhea" id="RHEA:10596"/>
        <dbReference type="Rhea" id="RHEA-COMP:10136"/>
        <dbReference type="Rhea" id="RHEA-COMP:20101"/>
        <dbReference type="ChEBI" id="CHEBI:15378"/>
        <dbReference type="ChEBI" id="CHEBI:30616"/>
        <dbReference type="ChEBI" id="CHEBI:46858"/>
        <dbReference type="ChEBI" id="CHEBI:61978"/>
        <dbReference type="ChEBI" id="CHEBI:456216"/>
        <dbReference type="EC" id="2.7.12.2"/>
    </reaction>
</comment>
<dbReference type="PANTHER" id="PTHR48013">
    <property type="entry name" value="DUAL SPECIFICITY MITOGEN-ACTIVATED PROTEIN KINASE KINASE 5-RELATED"/>
    <property type="match status" value="1"/>
</dbReference>
<comment type="catalytic activity">
    <reaction evidence="9">
        <text>L-threonyl-[protein] + ATP = O-phospho-L-threonyl-[protein] + ADP + H(+)</text>
        <dbReference type="Rhea" id="RHEA:46608"/>
        <dbReference type="Rhea" id="RHEA-COMP:11060"/>
        <dbReference type="Rhea" id="RHEA-COMP:11605"/>
        <dbReference type="ChEBI" id="CHEBI:15378"/>
        <dbReference type="ChEBI" id="CHEBI:30013"/>
        <dbReference type="ChEBI" id="CHEBI:30616"/>
        <dbReference type="ChEBI" id="CHEBI:61977"/>
        <dbReference type="ChEBI" id="CHEBI:456216"/>
        <dbReference type="EC" id="2.7.12.2"/>
    </reaction>
</comment>
<dbReference type="GO" id="GO:0004708">
    <property type="term" value="F:MAP kinase kinase activity"/>
    <property type="evidence" value="ECO:0007669"/>
    <property type="project" value="UniProtKB-EC"/>
</dbReference>
<dbReference type="STRING" id="361077.A0A152A174"/>
<keyword evidence="5 11" id="KW-0067">ATP-binding</keyword>
<name>A0A152A174_TIELA</name>
<feature type="region of interest" description="Disordered" evidence="12">
    <location>
        <begin position="51"/>
        <end position="77"/>
    </location>
</feature>
<proteinExistence type="inferred from homology"/>
<evidence type="ECO:0000256" key="1">
    <source>
        <dbReference type="ARBA" id="ARBA00022527"/>
    </source>
</evidence>
<dbReference type="InterPro" id="IPR011009">
    <property type="entry name" value="Kinase-like_dom_sf"/>
</dbReference>
<evidence type="ECO:0000256" key="3">
    <source>
        <dbReference type="ARBA" id="ARBA00022741"/>
    </source>
</evidence>
<dbReference type="Proteomes" id="UP000076078">
    <property type="component" value="Unassembled WGS sequence"/>
</dbReference>
<dbReference type="InterPro" id="IPR017441">
    <property type="entry name" value="Protein_kinase_ATP_BS"/>
</dbReference>
<dbReference type="SMART" id="SM00220">
    <property type="entry name" value="S_TKc"/>
    <property type="match status" value="1"/>
</dbReference>
<dbReference type="FunFam" id="1.10.510.10:FF:000432">
    <property type="entry name" value="mitogen-activated protein kinase kinase 3"/>
    <property type="match status" value="1"/>
</dbReference>
<evidence type="ECO:0000256" key="5">
    <source>
        <dbReference type="ARBA" id="ARBA00022840"/>
    </source>
</evidence>
<dbReference type="Pfam" id="PF00069">
    <property type="entry name" value="Pkinase"/>
    <property type="match status" value="1"/>
</dbReference>
<evidence type="ECO:0000256" key="7">
    <source>
        <dbReference type="ARBA" id="ARBA00038999"/>
    </source>
</evidence>
<dbReference type="EMBL" id="LODT01000020">
    <property type="protein sequence ID" value="KYQ99948.1"/>
    <property type="molecule type" value="Genomic_DNA"/>
</dbReference>
<keyword evidence="1" id="KW-0723">Serine/threonine-protein kinase</keyword>
<feature type="domain" description="Protein kinase" evidence="13">
    <location>
        <begin position="108"/>
        <end position="402"/>
    </location>
</feature>
<protein>
    <recommendedName>
        <fullName evidence="7">mitogen-activated protein kinase kinase</fullName>
        <ecNumber evidence="7">2.7.12.2</ecNumber>
    </recommendedName>
</protein>
<comment type="similarity">
    <text evidence="6">Belongs to the protein kinase superfamily. STE Ser/Thr protein kinase family. MAP kinase kinase subfamily.</text>
</comment>
<dbReference type="PANTHER" id="PTHR48013:SF32">
    <property type="entry name" value="MITOGEN-ACTIVATED PROTEIN KINASE KINASE 2-LIKE"/>
    <property type="match status" value="1"/>
</dbReference>
<feature type="region of interest" description="Disordered" evidence="12">
    <location>
        <begin position="317"/>
        <end position="341"/>
    </location>
</feature>
<feature type="compositionally biased region" description="Polar residues" evidence="12">
    <location>
        <begin position="53"/>
        <end position="77"/>
    </location>
</feature>
<dbReference type="GO" id="GO:0005524">
    <property type="term" value="F:ATP binding"/>
    <property type="evidence" value="ECO:0007669"/>
    <property type="project" value="UniProtKB-UniRule"/>
</dbReference>
<dbReference type="GO" id="GO:0004674">
    <property type="term" value="F:protein serine/threonine kinase activity"/>
    <property type="evidence" value="ECO:0007669"/>
    <property type="project" value="UniProtKB-KW"/>
</dbReference>
<organism evidence="14 15">
    <name type="scientific">Tieghemostelium lacteum</name>
    <name type="common">Slime mold</name>
    <name type="synonym">Dictyostelium lacteum</name>
    <dbReference type="NCBI Taxonomy" id="361077"/>
    <lineage>
        <taxon>Eukaryota</taxon>
        <taxon>Amoebozoa</taxon>
        <taxon>Evosea</taxon>
        <taxon>Eumycetozoa</taxon>
        <taxon>Dictyostelia</taxon>
        <taxon>Dictyosteliales</taxon>
        <taxon>Raperosteliaceae</taxon>
        <taxon>Tieghemostelium</taxon>
    </lineage>
</organism>
<evidence type="ECO:0000313" key="14">
    <source>
        <dbReference type="EMBL" id="KYQ99948.1"/>
    </source>
</evidence>
<dbReference type="InterPro" id="IPR000719">
    <property type="entry name" value="Prot_kinase_dom"/>
</dbReference>
<keyword evidence="4 14" id="KW-0418">Kinase</keyword>
<dbReference type="Gene3D" id="1.10.510.10">
    <property type="entry name" value="Transferase(Phosphotransferase) domain 1"/>
    <property type="match status" value="1"/>
</dbReference>
<evidence type="ECO:0000259" key="13">
    <source>
        <dbReference type="PROSITE" id="PS50011"/>
    </source>
</evidence>
<dbReference type="InParanoid" id="A0A152A174"/>
<dbReference type="AlphaFoldDB" id="A0A152A174"/>
<gene>
    <name evidence="14" type="ORF">DLAC_03916</name>
</gene>
<dbReference type="FunCoup" id="A0A152A174">
    <property type="interactions" value="233"/>
</dbReference>
<keyword evidence="3 11" id="KW-0547">Nucleotide-binding</keyword>
<dbReference type="PROSITE" id="PS00107">
    <property type="entry name" value="PROTEIN_KINASE_ATP"/>
    <property type="match status" value="1"/>
</dbReference>
<comment type="caution">
    <text evidence="14">The sequence shown here is derived from an EMBL/GenBank/DDBJ whole genome shotgun (WGS) entry which is preliminary data.</text>
</comment>
<evidence type="ECO:0000313" key="15">
    <source>
        <dbReference type="Proteomes" id="UP000076078"/>
    </source>
</evidence>
<dbReference type="Gene3D" id="3.30.200.20">
    <property type="entry name" value="Phosphorylase Kinase, domain 1"/>
    <property type="match status" value="1"/>
</dbReference>
<dbReference type="CDD" id="cd06623">
    <property type="entry name" value="PKc_MAPKK_plant_like"/>
    <property type="match status" value="1"/>
</dbReference>
<feature type="binding site" evidence="11">
    <location>
        <position position="137"/>
    </location>
    <ligand>
        <name>ATP</name>
        <dbReference type="ChEBI" id="CHEBI:30616"/>
    </ligand>
</feature>
<dbReference type="OMA" id="HILLEFC"/>
<evidence type="ECO:0000256" key="8">
    <source>
        <dbReference type="ARBA" id="ARBA00049014"/>
    </source>
</evidence>
<evidence type="ECO:0000256" key="6">
    <source>
        <dbReference type="ARBA" id="ARBA00038035"/>
    </source>
</evidence>
<dbReference type="EC" id="2.7.12.2" evidence="7"/>
<evidence type="ECO:0000256" key="10">
    <source>
        <dbReference type="ARBA" id="ARBA00051693"/>
    </source>
</evidence>
<reference evidence="14 15" key="1">
    <citation type="submission" date="2015-12" db="EMBL/GenBank/DDBJ databases">
        <title>Dictyostelia acquired genes for synthesis and detection of signals that induce cell-type specialization by lateral gene transfer from prokaryotes.</title>
        <authorList>
            <person name="Gloeckner G."/>
            <person name="Schaap P."/>
        </authorList>
    </citation>
    <scope>NUCLEOTIDE SEQUENCE [LARGE SCALE GENOMIC DNA]</scope>
    <source>
        <strain evidence="14 15">TK</strain>
    </source>
</reference>
<evidence type="ECO:0000256" key="2">
    <source>
        <dbReference type="ARBA" id="ARBA00022679"/>
    </source>
</evidence>
<evidence type="ECO:0000256" key="11">
    <source>
        <dbReference type="PROSITE-ProRule" id="PRU10141"/>
    </source>
</evidence>
<dbReference type="OrthoDB" id="10252354at2759"/>
<evidence type="ECO:0000256" key="4">
    <source>
        <dbReference type="ARBA" id="ARBA00022777"/>
    </source>
</evidence>
<comment type="catalytic activity">
    <reaction evidence="8">
        <text>L-seryl-[protein] + ATP = O-phospho-L-seryl-[protein] + ADP + H(+)</text>
        <dbReference type="Rhea" id="RHEA:17989"/>
        <dbReference type="Rhea" id="RHEA-COMP:9863"/>
        <dbReference type="Rhea" id="RHEA-COMP:11604"/>
        <dbReference type="ChEBI" id="CHEBI:15378"/>
        <dbReference type="ChEBI" id="CHEBI:29999"/>
        <dbReference type="ChEBI" id="CHEBI:30616"/>
        <dbReference type="ChEBI" id="CHEBI:83421"/>
        <dbReference type="ChEBI" id="CHEBI:456216"/>
        <dbReference type="EC" id="2.7.12.2"/>
    </reaction>
</comment>
<accession>A0A152A174</accession>
<dbReference type="PROSITE" id="PS50011">
    <property type="entry name" value="PROTEIN_KINASE_DOM"/>
    <property type="match status" value="1"/>
</dbReference>
<evidence type="ECO:0000256" key="9">
    <source>
        <dbReference type="ARBA" id="ARBA00049299"/>
    </source>
</evidence>
<keyword evidence="15" id="KW-1185">Reference proteome</keyword>
<sequence>MYQNKKVNLQIKIENQPDIKDQNKSFSFTDSGTWKEGDLLINKKGLLVKGESPKNSPVNKTKPISTNSNFYQPNNKATTLQQPQQQQLQQNESQPNYDGLISLDLKDLKIIKILGRGAGGIVKLAYHQNSGTYFALKVITLDIQENARKQILLELKTLYKTHCKWVVSFYDAFYTDGSIHIALEYMQRGSLADIIKRTQTLPEPILSRITYQVLEGLVYLHRQLHTIHRDIKPSNILLNQSGEAKIADFGTSGELQHTLSKAVTWVGTVTYMSPERISGRSYAFDSDIWSLGLTILECALGRFPYGNPLIENNSYNSSSNIDKSNSNSNNNSLPIDQNNNNNNNNQEGIGFWVLLDCIVKEPVPFPPSDKFSPEFCSFISECLVKEPEDRPSAHSLLCHPFIQKYQATVDNMAVEEYLSNIMDKKNKE</sequence>
<dbReference type="FunFam" id="3.30.200.20:FF:000716">
    <property type="entry name" value="Mitogen-activated protein kinase kinase 1"/>
    <property type="match status" value="1"/>
</dbReference>